<evidence type="ECO:0000256" key="4">
    <source>
        <dbReference type="ARBA" id="ARBA00023002"/>
    </source>
</evidence>
<dbReference type="Gene3D" id="1.10.630.10">
    <property type="entry name" value="Cytochrome P450"/>
    <property type="match status" value="1"/>
</dbReference>
<keyword evidence="10" id="KW-1185">Reference proteome</keyword>
<gene>
    <name evidence="9" type="ORF">OXX778_LOCUS17045</name>
</gene>
<feature type="binding site" description="axial binding residue" evidence="7">
    <location>
        <position position="602"/>
    </location>
    <ligand>
        <name>heme</name>
        <dbReference type="ChEBI" id="CHEBI:30413"/>
    </ligand>
    <ligandPart>
        <name>Fe</name>
        <dbReference type="ChEBI" id="CHEBI:18248"/>
    </ligandPart>
</feature>
<dbReference type="PANTHER" id="PTHR24289:SF1">
    <property type="entry name" value="STEROID 17-ALPHA-HYDROXYLASE_17,20 LYASE"/>
    <property type="match status" value="1"/>
</dbReference>
<name>A0A814HWS9_9BILA</name>
<dbReference type="InterPro" id="IPR017972">
    <property type="entry name" value="Cyt_P450_CS"/>
</dbReference>
<dbReference type="Pfam" id="PF00067">
    <property type="entry name" value="p450"/>
    <property type="match status" value="1"/>
</dbReference>
<evidence type="ECO:0000256" key="2">
    <source>
        <dbReference type="ARBA" id="ARBA00022617"/>
    </source>
</evidence>
<organism evidence="9 10">
    <name type="scientific">Brachionus calyciflorus</name>
    <dbReference type="NCBI Taxonomy" id="104777"/>
    <lineage>
        <taxon>Eukaryota</taxon>
        <taxon>Metazoa</taxon>
        <taxon>Spiralia</taxon>
        <taxon>Gnathifera</taxon>
        <taxon>Rotifera</taxon>
        <taxon>Eurotatoria</taxon>
        <taxon>Monogononta</taxon>
        <taxon>Pseudotrocha</taxon>
        <taxon>Ploima</taxon>
        <taxon>Brachionidae</taxon>
        <taxon>Brachionus</taxon>
    </lineage>
</organism>
<evidence type="ECO:0000256" key="3">
    <source>
        <dbReference type="ARBA" id="ARBA00022723"/>
    </source>
</evidence>
<evidence type="ECO:0000256" key="1">
    <source>
        <dbReference type="ARBA" id="ARBA00010617"/>
    </source>
</evidence>
<dbReference type="AlphaFoldDB" id="A0A814HWS9"/>
<dbReference type="OrthoDB" id="1055148at2759"/>
<dbReference type="GO" id="GO:0020037">
    <property type="term" value="F:heme binding"/>
    <property type="evidence" value="ECO:0007669"/>
    <property type="project" value="InterPro"/>
</dbReference>
<evidence type="ECO:0000256" key="5">
    <source>
        <dbReference type="ARBA" id="ARBA00023004"/>
    </source>
</evidence>
<dbReference type="GO" id="GO:0005506">
    <property type="term" value="F:iron ion binding"/>
    <property type="evidence" value="ECO:0007669"/>
    <property type="project" value="InterPro"/>
</dbReference>
<keyword evidence="4 8" id="KW-0560">Oxidoreductase</keyword>
<evidence type="ECO:0008006" key="11">
    <source>
        <dbReference type="Google" id="ProtNLM"/>
    </source>
</evidence>
<comment type="cofactor">
    <cofactor evidence="7">
        <name>heme</name>
        <dbReference type="ChEBI" id="CHEBI:30413"/>
    </cofactor>
</comment>
<protein>
    <recommendedName>
        <fullName evidence="11">Cytochrome p450</fullName>
    </recommendedName>
</protein>
<dbReference type="InterPro" id="IPR002401">
    <property type="entry name" value="Cyt_P450_E_grp-I"/>
</dbReference>
<dbReference type="PRINTS" id="PR00463">
    <property type="entry name" value="EP450I"/>
</dbReference>
<evidence type="ECO:0000313" key="10">
    <source>
        <dbReference type="Proteomes" id="UP000663879"/>
    </source>
</evidence>
<dbReference type="InterPro" id="IPR001128">
    <property type="entry name" value="Cyt_P450"/>
</dbReference>
<sequence>MTETDKASIKSIIEKLKRGCVKSSEYYLDLFYLRQLKHEDKISTFCYEMEKLFDKGLPGLDEENRTRMLRSRLLSAVPETIKNYLEWLSEKKWPEIVHIFEKSVDYKEIYQGKFQIKEEVYLNKIYKSRTRSYKFNGTCSSGSFISPNSLPKSLSDKIENFIKTGNQSKCLDLRKTNLTIKLPPLIPGKFYLGNYFDLKEQPVHLSLTKLGEKYHHAFCINIFGQLMVVLNSREAIVQILSSKTLEYADRPSCFLLQLATNNSKDLVFSKPNIQWLQIRTAFHKFFSDMKKLHDRKDMTEIVFLEIWPDMYNQIEGLTNKKEPYEIKKIIYEFQSKILSVLLFGDEIAEDKYLLNEIRKLDTKSKEFISGLYNIMLNMNPLDNFLDNPSLSTLCQALNLQKSLMCKIFERATRRARNSLLSDQSDNICMRSIIDLLLPLLSLEKSLFTETQIKNVLTELIFAGIDGIVNTVNSFILYMCLNSNLQTRVYMEIKNNVHGDFVVLGDKKNLIVTEACIYETLRLVSQIPLGIFRKTVIRTELFGYVIPEETIVIPNLWKLHHDEKIYKDPFKFDPDRFIDAEKLSLKIDDTKFMFPFGTGKRGCPGKNVALNLIFLFVSSLVKNFEFKLVDDVDGDPRSFRLTSNLEPKSFRVQSTLRITSTTNLIQMSTKKSEVKTLCTDRSSLIKSIQENRHNLSDDES</sequence>
<dbReference type="GO" id="GO:0004497">
    <property type="term" value="F:monooxygenase activity"/>
    <property type="evidence" value="ECO:0007669"/>
    <property type="project" value="UniProtKB-KW"/>
</dbReference>
<comment type="similarity">
    <text evidence="1 8">Belongs to the cytochrome P450 family.</text>
</comment>
<proteinExistence type="inferred from homology"/>
<evidence type="ECO:0000313" key="9">
    <source>
        <dbReference type="EMBL" id="CAF1014185.1"/>
    </source>
</evidence>
<keyword evidence="5 7" id="KW-0408">Iron</keyword>
<keyword evidence="3 7" id="KW-0479">Metal-binding</keyword>
<evidence type="ECO:0000256" key="7">
    <source>
        <dbReference type="PIRSR" id="PIRSR602401-1"/>
    </source>
</evidence>
<dbReference type="SUPFAM" id="SSF48264">
    <property type="entry name" value="Cytochrome P450"/>
    <property type="match status" value="1"/>
</dbReference>
<accession>A0A814HWS9</accession>
<keyword evidence="2 7" id="KW-0349">Heme</keyword>
<dbReference type="PROSITE" id="PS00086">
    <property type="entry name" value="CYTOCHROME_P450"/>
    <property type="match status" value="1"/>
</dbReference>
<evidence type="ECO:0000256" key="8">
    <source>
        <dbReference type="RuleBase" id="RU000461"/>
    </source>
</evidence>
<comment type="caution">
    <text evidence="9">The sequence shown here is derived from an EMBL/GenBank/DDBJ whole genome shotgun (WGS) entry which is preliminary data.</text>
</comment>
<reference evidence="9" key="1">
    <citation type="submission" date="2021-02" db="EMBL/GenBank/DDBJ databases">
        <authorList>
            <person name="Nowell W R."/>
        </authorList>
    </citation>
    <scope>NUCLEOTIDE SEQUENCE</scope>
    <source>
        <strain evidence="9">Ploen Becks lab</strain>
    </source>
</reference>
<dbReference type="GO" id="GO:0016705">
    <property type="term" value="F:oxidoreductase activity, acting on paired donors, with incorporation or reduction of molecular oxygen"/>
    <property type="evidence" value="ECO:0007669"/>
    <property type="project" value="InterPro"/>
</dbReference>
<dbReference type="PANTHER" id="PTHR24289">
    <property type="entry name" value="STEROID 17-ALPHA-HYDROXYLASE/17,20 LYASE"/>
    <property type="match status" value="1"/>
</dbReference>
<evidence type="ECO:0000256" key="6">
    <source>
        <dbReference type="ARBA" id="ARBA00023033"/>
    </source>
</evidence>
<dbReference type="InterPro" id="IPR036396">
    <property type="entry name" value="Cyt_P450_sf"/>
</dbReference>
<keyword evidence="6 8" id="KW-0503">Monooxygenase</keyword>
<dbReference type="Proteomes" id="UP000663879">
    <property type="component" value="Unassembled WGS sequence"/>
</dbReference>
<dbReference type="EMBL" id="CAJNOC010004232">
    <property type="protein sequence ID" value="CAF1014185.1"/>
    <property type="molecule type" value="Genomic_DNA"/>
</dbReference>